<proteinExistence type="predicted"/>
<gene>
    <name evidence="1" type="ORF">AB6A68_02950</name>
</gene>
<name>A0ABV3XZR0_9ACTN</name>
<dbReference type="Proteomes" id="UP001560267">
    <property type="component" value="Unassembled WGS sequence"/>
</dbReference>
<protein>
    <submittedName>
        <fullName evidence="1">Uncharacterized protein</fullName>
    </submittedName>
</protein>
<dbReference type="RefSeq" id="WP_298405103.1">
    <property type="nucleotide sequence ID" value="NZ_JBFSHR010000006.1"/>
</dbReference>
<dbReference type="EMBL" id="JBFSHR010000006">
    <property type="protein sequence ID" value="MEX6428797.1"/>
    <property type="molecule type" value="Genomic_DNA"/>
</dbReference>
<comment type="caution">
    <text evidence="1">The sequence shown here is derived from an EMBL/GenBank/DDBJ whole genome shotgun (WGS) entry which is preliminary data.</text>
</comment>
<evidence type="ECO:0000313" key="2">
    <source>
        <dbReference type="Proteomes" id="UP001560267"/>
    </source>
</evidence>
<keyword evidence="2" id="KW-1185">Reference proteome</keyword>
<sequence length="44" mass="4536">MKARKIVRGGTVIALGLGLASVGTGMGLTASSRLFKPYLLCDLV</sequence>
<reference evidence="1 2" key="1">
    <citation type="submission" date="2024-07" db="EMBL/GenBank/DDBJ databases">
        <title>Draft Genome Sequence of Ferrimicrobium acidiphilum Strain YE2023, Isolated from a Pulp of Bioleach Reactor.</title>
        <authorList>
            <person name="Elkina Y.A."/>
            <person name="Bulaeva A.G."/>
            <person name="Beletsky A.V."/>
            <person name="Mardanov A.V."/>
        </authorList>
    </citation>
    <scope>NUCLEOTIDE SEQUENCE [LARGE SCALE GENOMIC DNA]</scope>
    <source>
        <strain evidence="1 2">YE2023</strain>
    </source>
</reference>
<accession>A0ABV3XZR0</accession>
<organism evidence="1 2">
    <name type="scientific">Ferrimicrobium acidiphilum</name>
    <dbReference type="NCBI Taxonomy" id="121039"/>
    <lineage>
        <taxon>Bacteria</taxon>
        <taxon>Bacillati</taxon>
        <taxon>Actinomycetota</taxon>
        <taxon>Acidimicrobiia</taxon>
        <taxon>Acidimicrobiales</taxon>
        <taxon>Acidimicrobiaceae</taxon>
        <taxon>Ferrimicrobium</taxon>
    </lineage>
</organism>
<evidence type="ECO:0000313" key="1">
    <source>
        <dbReference type="EMBL" id="MEX6428797.1"/>
    </source>
</evidence>